<dbReference type="CDD" id="cd00371">
    <property type="entry name" value="HMA"/>
    <property type="match status" value="1"/>
</dbReference>
<evidence type="ECO:0000256" key="1">
    <source>
        <dbReference type="ARBA" id="ARBA00022723"/>
    </source>
</evidence>
<feature type="domain" description="HMA" evidence="3">
    <location>
        <begin position="34"/>
        <end position="100"/>
    </location>
</feature>
<evidence type="ECO:0000313" key="5">
    <source>
        <dbReference type="Proteomes" id="UP000297861"/>
    </source>
</evidence>
<dbReference type="AlphaFoldDB" id="A0A4Y8KVU9"/>
<dbReference type="EMBL" id="SOML01000011">
    <property type="protein sequence ID" value="TFD94179.1"/>
    <property type="molecule type" value="Genomic_DNA"/>
</dbReference>
<dbReference type="SUPFAM" id="SSF55008">
    <property type="entry name" value="HMA, heavy metal-associated domain"/>
    <property type="match status" value="1"/>
</dbReference>
<dbReference type="GO" id="GO:0046872">
    <property type="term" value="F:metal ion binding"/>
    <property type="evidence" value="ECO:0007669"/>
    <property type="project" value="UniProtKB-KW"/>
</dbReference>
<dbReference type="Proteomes" id="UP000297861">
    <property type="component" value="Unassembled WGS sequence"/>
</dbReference>
<dbReference type="Gene3D" id="3.30.70.100">
    <property type="match status" value="1"/>
</dbReference>
<feature type="chain" id="PRO_5021237004" evidence="2">
    <location>
        <begin position="25"/>
        <end position="111"/>
    </location>
</feature>
<feature type="signal peptide" evidence="2">
    <location>
        <begin position="1"/>
        <end position="24"/>
    </location>
</feature>
<dbReference type="OrthoDB" id="1121721at2"/>
<gene>
    <name evidence="4" type="ORF">E2605_15580</name>
</gene>
<proteinExistence type="predicted"/>
<comment type="caution">
    <text evidence="4">The sequence shown here is derived from an EMBL/GenBank/DDBJ whole genome shotgun (WGS) entry which is preliminary data.</text>
</comment>
<protein>
    <submittedName>
        <fullName evidence="4">Heavy-metal-associated domain-containing protein</fullName>
    </submittedName>
</protein>
<dbReference type="Pfam" id="PF00403">
    <property type="entry name" value="HMA"/>
    <property type="match status" value="1"/>
</dbReference>
<dbReference type="STRING" id="1121485.GCA_000426485_03393"/>
<dbReference type="PROSITE" id="PS01047">
    <property type="entry name" value="HMA_1"/>
    <property type="match status" value="1"/>
</dbReference>
<evidence type="ECO:0000313" key="4">
    <source>
        <dbReference type="EMBL" id="TFD94179.1"/>
    </source>
</evidence>
<name>A0A4Y8KVU9_9BACT</name>
<sequence length="111" mass="12596">MNMKTRIVLLLMVCFSALSLNVDAQNKKDQKKNKEEVVFNVSMTCENCKKRIEKNIAFEKGVSDMKVDLPKKTVMVVFNPQKTNVGNLQKAFEKLGYTASVYNAEESALKE</sequence>
<keyword evidence="2" id="KW-0732">Signal</keyword>
<organism evidence="4 5">
    <name type="scientific">Dysgonomonas capnocytophagoides</name>
    <dbReference type="NCBI Taxonomy" id="45254"/>
    <lineage>
        <taxon>Bacteria</taxon>
        <taxon>Pseudomonadati</taxon>
        <taxon>Bacteroidota</taxon>
        <taxon>Bacteroidia</taxon>
        <taxon>Bacteroidales</taxon>
        <taxon>Dysgonomonadaceae</taxon>
        <taxon>Dysgonomonas</taxon>
    </lineage>
</organism>
<dbReference type="InterPro" id="IPR006121">
    <property type="entry name" value="HMA_dom"/>
</dbReference>
<dbReference type="FunFam" id="3.30.70.100:FF:000001">
    <property type="entry name" value="ATPase copper transporting beta"/>
    <property type="match status" value="1"/>
</dbReference>
<accession>A0A4Y8KVU9</accession>
<keyword evidence="1" id="KW-0479">Metal-binding</keyword>
<keyword evidence="5" id="KW-1185">Reference proteome</keyword>
<dbReference type="InterPro" id="IPR036163">
    <property type="entry name" value="HMA_dom_sf"/>
</dbReference>
<evidence type="ECO:0000256" key="2">
    <source>
        <dbReference type="SAM" id="SignalP"/>
    </source>
</evidence>
<dbReference type="InterPro" id="IPR017969">
    <property type="entry name" value="Heavy-metal-associated_CS"/>
</dbReference>
<evidence type="ECO:0000259" key="3">
    <source>
        <dbReference type="PROSITE" id="PS50846"/>
    </source>
</evidence>
<dbReference type="PROSITE" id="PS50846">
    <property type="entry name" value="HMA_2"/>
    <property type="match status" value="1"/>
</dbReference>
<reference evidence="4 5" key="1">
    <citation type="submission" date="2019-03" db="EMBL/GenBank/DDBJ databases">
        <title>San Antonio Military Medical Center submission to MRSN (WRAIR), pending publication.</title>
        <authorList>
            <person name="Blyth D.M."/>
            <person name="Mccarthy S.L."/>
            <person name="Schall S.E."/>
            <person name="Stam J.A."/>
            <person name="Ong A.C."/>
            <person name="Mcgann P.T."/>
        </authorList>
    </citation>
    <scope>NUCLEOTIDE SEQUENCE [LARGE SCALE GENOMIC DNA]</scope>
    <source>
        <strain evidence="4 5">MRSN571793</strain>
    </source>
</reference>